<dbReference type="Proteomes" id="UP000727654">
    <property type="component" value="Unassembled WGS sequence"/>
</dbReference>
<dbReference type="InterPro" id="IPR020904">
    <property type="entry name" value="Sc_DH/Rdtase_CS"/>
</dbReference>
<dbReference type="InterPro" id="IPR036291">
    <property type="entry name" value="NAD(P)-bd_dom_sf"/>
</dbReference>
<accession>A0ABN7YAU0</accession>
<keyword evidence="2 4" id="KW-0560">Oxidoreductase</keyword>
<dbReference type="PRINTS" id="PR00080">
    <property type="entry name" value="SDRFAMILY"/>
</dbReference>
<name>A0ABN7YAU0_9BURK</name>
<dbReference type="PROSITE" id="PS00061">
    <property type="entry name" value="ADH_SHORT"/>
    <property type="match status" value="1"/>
</dbReference>
<dbReference type="GO" id="GO:0016491">
    <property type="term" value="F:oxidoreductase activity"/>
    <property type="evidence" value="ECO:0007669"/>
    <property type="project" value="UniProtKB-KW"/>
</dbReference>
<dbReference type="EMBL" id="CAJZAI010000002">
    <property type="protein sequence ID" value="CAG9168927.1"/>
    <property type="molecule type" value="Genomic_DNA"/>
</dbReference>
<dbReference type="EC" id="1.-.-.-" evidence="4"/>
<organism evidence="4 5">
    <name type="scientific">Cupriavidus laharis</name>
    <dbReference type="NCBI Taxonomy" id="151654"/>
    <lineage>
        <taxon>Bacteria</taxon>
        <taxon>Pseudomonadati</taxon>
        <taxon>Pseudomonadota</taxon>
        <taxon>Betaproteobacteria</taxon>
        <taxon>Burkholderiales</taxon>
        <taxon>Burkholderiaceae</taxon>
        <taxon>Cupriavidus</taxon>
    </lineage>
</organism>
<dbReference type="RefSeq" id="WP_224078993.1">
    <property type="nucleotide sequence ID" value="NZ_CAJZAI010000002.1"/>
</dbReference>
<dbReference type="InterPro" id="IPR002347">
    <property type="entry name" value="SDR_fam"/>
</dbReference>
<comment type="similarity">
    <text evidence="1 3">Belongs to the short-chain dehydrogenases/reductases (SDR) family.</text>
</comment>
<dbReference type="Pfam" id="PF00106">
    <property type="entry name" value="adh_short"/>
    <property type="match status" value="1"/>
</dbReference>
<dbReference type="PANTHER" id="PTHR42760">
    <property type="entry name" value="SHORT-CHAIN DEHYDROGENASES/REDUCTASES FAMILY MEMBER"/>
    <property type="match status" value="1"/>
</dbReference>
<reference evidence="4 5" key="1">
    <citation type="submission" date="2021-08" db="EMBL/GenBank/DDBJ databases">
        <authorList>
            <person name="Peeters C."/>
        </authorList>
    </citation>
    <scope>NUCLEOTIDE SEQUENCE [LARGE SCALE GENOMIC DNA]</scope>
    <source>
        <strain evidence="4 5">LMG 23992</strain>
    </source>
</reference>
<gene>
    <name evidence="4" type="primary">fabG2_1</name>
    <name evidence="4" type="ORF">LMG23992_01349</name>
</gene>
<evidence type="ECO:0000256" key="1">
    <source>
        <dbReference type="ARBA" id="ARBA00006484"/>
    </source>
</evidence>
<evidence type="ECO:0000256" key="3">
    <source>
        <dbReference type="RuleBase" id="RU000363"/>
    </source>
</evidence>
<keyword evidence="5" id="KW-1185">Reference proteome</keyword>
<protein>
    <submittedName>
        <fullName evidence="4">Oxidoreductase</fullName>
        <ecNumber evidence="4">1.-.-.-</ecNumber>
    </submittedName>
</protein>
<evidence type="ECO:0000313" key="4">
    <source>
        <dbReference type="EMBL" id="CAG9168927.1"/>
    </source>
</evidence>
<evidence type="ECO:0000256" key="2">
    <source>
        <dbReference type="ARBA" id="ARBA00023002"/>
    </source>
</evidence>
<comment type="caution">
    <text evidence="4">The sequence shown here is derived from an EMBL/GenBank/DDBJ whole genome shotgun (WGS) entry which is preliminary data.</text>
</comment>
<sequence length="275" mass="29119">MRKLQGKVALITGAGQGLGSAIAQAMGREGARLVICDINIETLERTRAVIEAEGVPCLALRCDVSDAVAVDAMFAQAAEGFGAVDILVNNAGIVPSSPKDTERRNKLYAYLTTPMPRQSLGIVSSLTDDDWLKWWGVNMHGVFYCTRAALRQMEPRRSGKIINIASIAGMSTLSTHSPGYSATKAGVISLTKTTAMDVAGANIYVNAIACGGVMTPPFHVYIANASEAEKRSLFQLSPLGRLGEPSEYASLAVYLASDEHYLVGQVISPNGGAVI</sequence>
<proteinExistence type="inferred from homology"/>
<dbReference type="PANTHER" id="PTHR42760:SF133">
    <property type="entry name" value="3-OXOACYL-[ACYL-CARRIER-PROTEIN] REDUCTASE"/>
    <property type="match status" value="1"/>
</dbReference>
<dbReference type="PRINTS" id="PR00081">
    <property type="entry name" value="GDHRDH"/>
</dbReference>
<dbReference type="Gene3D" id="3.40.50.720">
    <property type="entry name" value="NAD(P)-binding Rossmann-like Domain"/>
    <property type="match status" value="1"/>
</dbReference>
<dbReference type="SUPFAM" id="SSF51735">
    <property type="entry name" value="NAD(P)-binding Rossmann-fold domains"/>
    <property type="match status" value="1"/>
</dbReference>
<evidence type="ECO:0000313" key="5">
    <source>
        <dbReference type="Proteomes" id="UP000727654"/>
    </source>
</evidence>